<dbReference type="EMBL" id="BLIO01000001">
    <property type="protein sequence ID" value="GFE19322.1"/>
    <property type="molecule type" value="Genomic_DNA"/>
</dbReference>
<comment type="caution">
    <text evidence="2">The sequence shown here is derived from an EMBL/GenBank/DDBJ whole genome shotgun (WGS) entry which is preliminary data.</text>
</comment>
<accession>A0A640T8J2</accession>
<organism evidence="2 3">
    <name type="scientific">Streptomyces glebosus</name>
    <dbReference type="NCBI Taxonomy" id="249580"/>
    <lineage>
        <taxon>Bacteria</taxon>
        <taxon>Bacillati</taxon>
        <taxon>Actinomycetota</taxon>
        <taxon>Actinomycetes</taxon>
        <taxon>Kitasatosporales</taxon>
        <taxon>Streptomycetaceae</taxon>
        <taxon>Streptomyces</taxon>
    </lineage>
</organism>
<name>A0A640T8J2_9ACTN</name>
<dbReference type="Proteomes" id="UP000430079">
    <property type="component" value="Unassembled WGS sequence"/>
</dbReference>
<gene>
    <name evidence="2" type="ORF">Sgleb_73690</name>
</gene>
<dbReference type="AlphaFoldDB" id="A0A640T8J2"/>
<evidence type="ECO:0000313" key="3">
    <source>
        <dbReference type="Proteomes" id="UP000430079"/>
    </source>
</evidence>
<keyword evidence="1" id="KW-0732">Signal</keyword>
<evidence type="ECO:0000256" key="1">
    <source>
        <dbReference type="SAM" id="SignalP"/>
    </source>
</evidence>
<protein>
    <recommendedName>
        <fullName evidence="4">Ricin B lectin domain-containing protein</fullName>
    </recommendedName>
</protein>
<keyword evidence="3" id="KW-1185">Reference proteome</keyword>
<proteinExistence type="predicted"/>
<evidence type="ECO:0008006" key="4">
    <source>
        <dbReference type="Google" id="ProtNLM"/>
    </source>
</evidence>
<feature type="chain" id="PRO_5024989084" description="Ricin B lectin domain-containing protein" evidence="1">
    <location>
        <begin position="27"/>
        <end position="82"/>
    </location>
</feature>
<feature type="signal peptide" evidence="1">
    <location>
        <begin position="1"/>
        <end position="26"/>
    </location>
</feature>
<evidence type="ECO:0000313" key="2">
    <source>
        <dbReference type="EMBL" id="GFE19322.1"/>
    </source>
</evidence>
<sequence>MRTRIWLTGVAMGAAILTGATATAQAAPAHPETATGSSRAMGWVYAGTYLSQSACRADGENSAQEWKCVPASSGKWHLYVRS</sequence>
<reference evidence="2 3" key="1">
    <citation type="submission" date="2019-12" db="EMBL/GenBank/DDBJ databases">
        <title>Whole genome shotgun sequence of Streptomyces hygroscopicus subsp. glebosus NBRC 13786.</title>
        <authorList>
            <person name="Ichikawa N."/>
            <person name="Kimura A."/>
            <person name="Kitahashi Y."/>
            <person name="Komaki H."/>
            <person name="Tamura T."/>
        </authorList>
    </citation>
    <scope>NUCLEOTIDE SEQUENCE [LARGE SCALE GENOMIC DNA]</scope>
    <source>
        <strain evidence="2 3">NBRC 13786</strain>
    </source>
</reference>